<reference evidence="3 4" key="1">
    <citation type="submission" date="2016-10" db="EMBL/GenBank/DDBJ databases">
        <title>The genome of Paramicrosporidium saccamoebae is the missing link in understanding Cryptomycota and Microsporidia evolution.</title>
        <authorList>
            <person name="Quandt C.A."/>
            <person name="Beaudet D."/>
            <person name="Corsaro D."/>
            <person name="Michel R."/>
            <person name="Corradi N."/>
            <person name="James T."/>
        </authorList>
    </citation>
    <scope>NUCLEOTIDE SEQUENCE [LARGE SCALE GENOMIC DNA]</scope>
    <source>
        <strain evidence="3 4">KSL3</strain>
    </source>
</reference>
<dbReference type="GO" id="GO:0046491">
    <property type="term" value="P:L-methylmalonyl-CoA metabolic process"/>
    <property type="evidence" value="ECO:0007669"/>
    <property type="project" value="TreeGrafter"/>
</dbReference>
<keyword evidence="4" id="KW-1185">Reference proteome</keyword>
<dbReference type="AlphaFoldDB" id="A0A2H9TMB6"/>
<name>A0A2H9TMB6_9FUNG</name>
<dbReference type="GO" id="GO:0005739">
    <property type="term" value="C:mitochondrion"/>
    <property type="evidence" value="ECO:0007669"/>
    <property type="project" value="TreeGrafter"/>
</dbReference>
<gene>
    <name evidence="3" type="ORF">PSACC_01386</name>
</gene>
<proteinExistence type="predicted"/>
<evidence type="ECO:0000313" key="4">
    <source>
        <dbReference type="Proteomes" id="UP000240830"/>
    </source>
</evidence>
<evidence type="ECO:0000256" key="2">
    <source>
        <dbReference type="SAM" id="MobiDB-lite"/>
    </source>
</evidence>
<protein>
    <submittedName>
        <fullName evidence="3">Putative gynecophoral canal protein</fullName>
    </submittedName>
</protein>
<feature type="compositionally biased region" description="Polar residues" evidence="2">
    <location>
        <begin position="1"/>
        <end position="16"/>
    </location>
</feature>
<dbReference type="PANTHER" id="PTHR43048">
    <property type="entry name" value="METHYLMALONYL-COA EPIMERASE"/>
    <property type="match status" value="1"/>
</dbReference>
<evidence type="ECO:0000313" key="3">
    <source>
        <dbReference type="EMBL" id="PJF18859.1"/>
    </source>
</evidence>
<dbReference type="Gene3D" id="3.10.180.10">
    <property type="entry name" value="2,3-Dihydroxybiphenyl 1,2-Dioxygenase, domain 1"/>
    <property type="match status" value="1"/>
</dbReference>
<evidence type="ECO:0000256" key="1">
    <source>
        <dbReference type="ARBA" id="ARBA00022723"/>
    </source>
</evidence>
<dbReference type="STRING" id="1246581.A0A2H9TMB6"/>
<dbReference type="PANTHER" id="PTHR43048:SF3">
    <property type="entry name" value="METHYLMALONYL-COA EPIMERASE, MITOCHONDRIAL"/>
    <property type="match status" value="1"/>
</dbReference>
<comment type="caution">
    <text evidence="3">The sequence shown here is derived from an EMBL/GenBank/DDBJ whole genome shotgun (WGS) entry which is preliminary data.</text>
</comment>
<keyword evidence="1" id="KW-0479">Metal-binding</keyword>
<dbReference type="GO" id="GO:0046872">
    <property type="term" value="F:metal ion binding"/>
    <property type="evidence" value="ECO:0007669"/>
    <property type="project" value="UniProtKB-KW"/>
</dbReference>
<dbReference type="InterPro" id="IPR029068">
    <property type="entry name" value="Glyas_Bleomycin-R_OHBP_Dase"/>
</dbReference>
<dbReference type="Proteomes" id="UP000240830">
    <property type="component" value="Unassembled WGS sequence"/>
</dbReference>
<dbReference type="SUPFAM" id="SSF54593">
    <property type="entry name" value="Glyoxalase/Bleomycin resistance protein/Dihydroxybiphenyl dioxygenase"/>
    <property type="match status" value="1"/>
</dbReference>
<dbReference type="OrthoDB" id="16820at2759"/>
<feature type="region of interest" description="Disordered" evidence="2">
    <location>
        <begin position="1"/>
        <end position="34"/>
    </location>
</feature>
<dbReference type="GO" id="GO:0004493">
    <property type="term" value="F:methylmalonyl-CoA epimerase activity"/>
    <property type="evidence" value="ECO:0007669"/>
    <property type="project" value="TreeGrafter"/>
</dbReference>
<dbReference type="InterPro" id="IPR051785">
    <property type="entry name" value="MMCE/EMCE_epimerase"/>
</dbReference>
<dbReference type="EMBL" id="MTSL01000101">
    <property type="protein sequence ID" value="PJF18859.1"/>
    <property type="molecule type" value="Genomic_DNA"/>
</dbReference>
<organism evidence="3 4">
    <name type="scientific">Paramicrosporidium saccamoebae</name>
    <dbReference type="NCBI Taxonomy" id="1246581"/>
    <lineage>
        <taxon>Eukaryota</taxon>
        <taxon>Fungi</taxon>
        <taxon>Fungi incertae sedis</taxon>
        <taxon>Cryptomycota</taxon>
        <taxon>Cryptomycota incertae sedis</taxon>
        <taxon>Paramicrosporidium</taxon>
    </lineage>
</organism>
<accession>A0A2H9TMB6</accession>
<sequence>MLQTTQHSVFNVTGKQTRGAEQGRGEMHSKSVGAGGAQCRGVTLQVGLCVSLMAKRKDTTGLLFSHGWVGKLNHIAIATRDAAEHVKFFRDVMRLPVSERKVEDIAQAVKHLKEKGITPLSPPKIGAHGNPVVFLHPKDCQGILTELEQVASDNTRK</sequence>